<evidence type="ECO:0000256" key="5">
    <source>
        <dbReference type="ARBA" id="ARBA00023004"/>
    </source>
</evidence>
<keyword evidence="5 6" id="KW-0408">Iron</keyword>
<name>A0A1L7NCY1_PSEPU</name>
<feature type="domain" description="Cytochrome c" evidence="8">
    <location>
        <begin position="18"/>
        <end position="96"/>
    </location>
</feature>
<gene>
    <name evidence="9" type="ORF">KF715C_ch27410</name>
</gene>
<dbReference type="GO" id="GO:0020037">
    <property type="term" value="F:heme binding"/>
    <property type="evidence" value="ECO:0007669"/>
    <property type="project" value="InterPro"/>
</dbReference>
<evidence type="ECO:0000256" key="4">
    <source>
        <dbReference type="ARBA" id="ARBA00022982"/>
    </source>
</evidence>
<feature type="signal peptide" evidence="7">
    <location>
        <begin position="1"/>
        <end position="19"/>
    </location>
</feature>
<feature type="chain" id="PRO_5012046867" evidence="7">
    <location>
        <begin position="20"/>
        <end position="96"/>
    </location>
</feature>
<dbReference type="GO" id="GO:0009055">
    <property type="term" value="F:electron transfer activity"/>
    <property type="evidence" value="ECO:0007669"/>
    <property type="project" value="InterPro"/>
</dbReference>
<evidence type="ECO:0000313" key="9">
    <source>
        <dbReference type="EMBL" id="BAW23314.1"/>
    </source>
</evidence>
<dbReference type="PANTHER" id="PTHR40942:SF2">
    <property type="entry name" value="CYTOCHROME-RELATED"/>
    <property type="match status" value="1"/>
</dbReference>
<keyword evidence="3 6" id="KW-0479">Metal-binding</keyword>
<accession>A0A1L7NCY1</accession>
<dbReference type="PANTHER" id="PTHR40942">
    <property type="match status" value="1"/>
</dbReference>
<keyword evidence="2 6" id="KW-0349">Heme</keyword>
<proteinExistence type="predicted"/>
<dbReference type="GO" id="GO:0005506">
    <property type="term" value="F:iron ion binding"/>
    <property type="evidence" value="ECO:0007669"/>
    <property type="project" value="InterPro"/>
</dbReference>
<protein>
    <submittedName>
        <fullName evidence="9">Cytochrome c-type protein subunit</fullName>
    </submittedName>
</protein>
<evidence type="ECO:0000256" key="3">
    <source>
        <dbReference type="ARBA" id="ARBA00022723"/>
    </source>
</evidence>
<dbReference type="Pfam" id="PF13442">
    <property type="entry name" value="Cytochrome_CBB3"/>
    <property type="match status" value="1"/>
</dbReference>
<dbReference type="PRINTS" id="PR00607">
    <property type="entry name" value="CYTCHROMECIE"/>
</dbReference>
<keyword evidence="7" id="KW-0732">Signal</keyword>
<keyword evidence="4" id="KW-0249">Electron transport</keyword>
<evidence type="ECO:0000256" key="2">
    <source>
        <dbReference type="ARBA" id="ARBA00022617"/>
    </source>
</evidence>
<evidence type="ECO:0000256" key="6">
    <source>
        <dbReference type="PROSITE-ProRule" id="PRU00433"/>
    </source>
</evidence>
<evidence type="ECO:0000259" key="8">
    <source>
        <dbReference type="PROSITE" id="PS51007"/>
    </source>
</evidence>
<dbReference type="Gene3D" id="1.10.760.10">
    <property type="entry name" value="Cytochrome c-like domain"/>
    <property type="match status" value="1"/>
</dbReference>
<sequence>MRKTLLIAATAFMIASAQAGQEPEAVFAKTCAMCHNGQLPNAPKKGDVAAWQPRLAQGQDVLLKNVVNGLSVMPPRGLCSDCSDEDLAATIGWMSR</sequence>
<keyword evidence="1" id="KW-0813">Transport</keyword>
<dbReference type="Proteomes" id="UP000218731">
    <property type="component" value="Chromosome 1"/>
</dbReference>
<dbReference type="RefSeq" id="WP_080641040.1">
    <property type="nucleotide sequence ID" value="NZ_AP015029.1"/>
</dbReference>
<reference evidence="9 10" key="1">
    <citation type="submission" date="2015-11" db="EMBL/GenBank/DDBJ databases">
        <title>Complete genome sequencing of a biphenyl-degrading bacterium, Pseudomonas putida KF715 (=NBRC110667).</title>
        <authorList>
            <person name="Suenaga H."/>
            <person name="Fujihara N."/>
            <person name="Watanabe T."/>
            <person name="Hirose J."/>
            <person name="Kimura N."/>
            <person name="Yamazoe A."/>
            <person name="Hosoyama A."/>
            <person name="Shimodaira J."/>
            <person name="Furukawa K."/>
        </authorList>
    </citation>
    <scope>NUCLEOTIDE SEQUENCE [LARGE SCALE GENOMIC DNA]</scope>
    <source>
        <strain evidence="9 10">KF715</strain>
    </source>
</reference>
<evidence type="ECO:0000256" key="7">
    <source>
        <dbReference type="SAM" id="SignalP"/>
    </source>
</evidence>
<dbReference type="SUPFAM" id="SSF46626">
    <property type="entry name" value="Cytochrome c"/>
    <property type="match status" value="1"/>
</dbReference>
<organism evidence="9 10">
    <name type="scientific">Pseudomonas putida</name>
    <name type="common">Arthrobacter siderocapsulatus</name>
    <dbReference type="NCBI Taxonomy" id="303"/>
    <lineage>
        <taxon>Bacteria</taxon>
        <taxon>Pseudomonadati</taxon>
        <taxon>Pseudomonadota</taxon>
        <taxon>Gammaproteobacteria</taxon>
        <taxon>Pseudomonadales</taxon>
        <taxon>Pseudomonadaceae</taxon>
        <taxon>Pseudomonas</taxon>
    </lineage>
</organism>
<dbReference type="InterPro" id="IPR036909">
    <property type="entry name" value="Cyt_c-like_dom_sf"/>
</dbReference>
<dbReference type="PROSITE" id="PS51007">
    <property type="entry name" value="CYTC"/>
    <property type="match status" value="1"/>
</dbReference>
<dbReference type="AlphaFoldDB" id="A0A1L7NCY1"/>
<dbReference type="InterPro" id="IPR009056">
    <property type="entry name" value="Cyt_c-like_dom"/>
</dbReference>
<evidence type="ECO:0000313" key="10">
    <source>
        <dbReference type="Proteomes" id="UP000218731"/>
    </source>
</evidence>
<evidence type="ECO:0000256" key="1">
    <source>
        <dbReference type="ARBA" id="ARBA00022448"/>
    </source>
</evidence>
<dbReference type="EMBL" id="AP015029">
    <property type="protein sequence ID" value="BAW23314.1"/>
    <property type="molecule type" value="Genomic_DNA"/>
</dbReference>
<dbReference type="InterPro" id="IPR002323">
    <property type="entry name" value="Cyt_CIE"/>
</dbReference>